<feature type="compositionally biased region" description="Low complexity" evidence="1">
    <location>
        <begin position="208"/>
        <end position="218"/>
    </location>
</feature>
<dbReference type="AlphaFoldDB" id="A0A9W4E358"/>
<feature type="compositionally biased region" description="Gly residues" evidence="1">
    <location>
        <begin position="365"/>
        <end position="376"/>
    </location>
</feature>
<dbReference type="Proteomes" id="UP001153328">
    <property type="component" value="Unassembled WGS sequence"/>
</dbReference>
<feature type="compositionally biased region" description="Pro residues" evidence="1">
    <location>
        <begin position="278"/>
        <end position="287"/>
    </location>
</feature>
<evidence type="ECO:0000313" key="3">
    <source>
        <dbReference type="Proteomes" id="UP001153328"/>
    </source>
</evidence>
<evidence type="ECO:0000256" key="1">
    <source>
        <dbReference type="SAM" id="MobiDB-lite"/>
    </source>
</evidence>
<keyword evidence="3" id="KW-1185">Reference proteome</keyword>
<accession>A0A9W4E358</accession>
<evidence type="ECO:0000313" key="2">
    <source>
        <dbReference type="EMBL" id="CAG7618897.1"/>
    </source>
</evidence>
<name>A0A9W4E358_9ACTN</name>
<reference evidence="2" key="1">
    <citation type="submission" date="2021-06" db="EMBL/GenBank/DDBJ databases">
        <authorList>
            <person name="Arsene-Ploetze F."/>
        </authorList>
    </citation>
    <scope>NUCLEOTIDE SEQUENCE</scope>
    <source>
        <strain evidence="2">SBRY1</strain>
    </source>
</reference>
<comment type="caution">
    <text evidence="2">The sequence shown here is derived from an EMBL/GenBank/DDBJ whole genome shotgun (WGS) entry which is preliminary data.</text>
</comment>
<proteinExistence type="predicted"/>
<organism evidence="2 3">
    <name type="scientific">Actinacidiphila bryophytorum</name>
    <dbReference type="NCBI Taxonomy" id="1436133"/>
    <lineage>
        <taxon>Bacteria</taxon>
        <taxon>Bacillati</taxon>
        <taxon>Actinomycetota</taxon>
        <taxon>Actinomycetes</taxon>
        <taxon>Kitasatosporales</taxon>
        <taxon>Streptomycetaceae</taxon>
        <taxon>Actinacidiphila</taxon>
    </lineage>
</organism>
<feature type="region of interest" description="Disordered" evidence="1">
    <location>
        <begin position="268"/>
        <end position="288"/>
    </location>
</feature>
<feature type="region of interest" description="Disordered" evidence="1">
    <location>
        <begin position="203"/>
        <end position="225"/>
    </location>
</feature>
<feature type="region of interest" description="Disordered" evidence="1">
    <location>
        <begin position="339"/>
        <end position="431"/>
    </location>
</feature>
<gene>
    <name evidence="2" type="ORF">SBRY_130027</name>
</gene>
<sequence length="431" mass="43921">MHLGGAPLVAGETLRLRDDELAQPCTLQRGAHREHPEVRVVAAVLQLAAGHQLAVGLDRDQPAVGLLYDREHPLGVGALPLEDVRLGRPPRAARVAAVGGLDERDERGDVFCGGGAESGAGGGVHGRQASRGLSAAVRCGGDRCRGTVRRRIRAGGGHLRGQARAAGAHSPRPPQCARVCAAATGQVVLGPPSHRAVVRVRGGRGDARTAAGGLAARGAQRRRGGLVRAAQGAARRGAARRGHGGDGRAAVGLRPAALEYGAARRRLRRRRPARAAPVPAPDLPPGAPLGVRGGDGLHVGGDGGSGFRALRPCRPHLRRRPAADRAAAGLLRRLCAARGQPAGDAGRPAPGRAGRRGDTPAARPRGGGGVPGGDGTGDVRDAADPVNAVPRRRARVGGVPRRTCPDPVPAAPRACPRLRYATPPAPGPAAA</sequence>
<protein>
    <submittedName>
        <fullName evidence="2">Uncharacterized protein</fullName>
    </submittedName>
</protein>
<feature type="compositionally biased region" description="Low complexity" evidence="1">
    <location>
        <begin position="339"/>
        <end position="352"/>
    </location>
</feature>
<dbReference type="EMBL" id="CAJVAX010000005">
    <property type="protein sequence ID" value="CAG7618897.1"/>
    <property type="molecule type" value="Genomic_DNA"/>
</dbReference>